<protein>
    <recommendedName>
        <fullName evidence="10">Fluoride-specific ion channel FluC</fullName>
    </recommendedName>
</protein>
<comment type="activity regulation">
    <text evidence="10">Na(+) is not transported, but it plays an essential structural role and its presence is essential for fluoride channel function.</text>
</comment>
<evidence type="ECO:0000313" key="11">
    <source>
        <dbReference type="EMBL" id="AWR22222.1"/>
    </source>
</evidence>
<gene>
    <name evidence="10" type="primary">fluC</name>
    <name evidence="10" type="synonym">crcB</name>
    <name evidence="11" type="ORF">AURMO_01639</name>
</gene>
<dbReference type="Proteomes" id="UP000246894">
    <property type="component" value="Chromosome"/>
</dbReference>
<feature type="transmembrane region" description="Helical" evidence="10">
    <location>
        <begin position="65"/>
        <end position="85"/>
    </location>
</feature>
<dbReference type="PANTHER" id="PTHR28259:SF1">
    <property type="entry name" value="FLUORIDE EXPORT PROTEIN 1-RELATED"/>
    <property type="match status" value="1"/>
</dbReference>
<keyword evidence="10" id="KW-0406">Ion transport</keyword>
<feature type="transmembrane region" description="Helical" evidence="10">
    <location>
        <begin position="34"/>
        <end position="59"/>
    </location>
</feature>
<dbReference type="GO" id="GO:0140114">
    <property type="term" value="P:cellular detoxification of fluoride"/>
    <property type="evidence" value="ECO:0007669"/>
    <property type="project" value="UniProtKB-UniRule"/>
</dbReference>
<comment type="catalytic activity">
    <reaction evidence="8">
        <text>fluoride(in) = fluoride(out)</text>
        <dbReference type="Rhea" id="RHEA:76159"/>
        <dbReference type="ChEBI" id="CHEBI:17051"/>
    </reaction>
    <physiologicalReaction direction="left-to-right" evidence="8">
        <dbReference type="Rhea" id="RHEA:76160"/>
    </physiologicalReaction>
</comment>
<dbReference type="Pfam" id="PF02537">
    <property type="entry name" value="CRCB"/>
    <property type="match status" value="1"/>
</dbReference>
<feature type="binding site" evidence="10">
    <location>
        <position position="78"/>
    </location>
    <ligand>
        <name>Na(+)</name>
        <dbReference type="ChEBI" id="CHEBI:29101"/>
        <note>structural</note>
    </ligand>
</feature>
<feature type="transmembrane region" description="Helical" evidence="10">
    <location>
        <begin position="6"/>
        <end position="27"/>
    </location>
</feature>
<comment type="similarity">
    <text evidence="7 10">Belongs to the fluoride channel Fluc/FEX (TC 1.A.43) family.</text>
</comment>
<evidence type="ECO:0000256" key="9">
    <source>
        <dbReference type="ARBA" id="ARBA00049940"/>
    </source>
</evidence>
<keyword evidence="3 10" id="KW-0812">Transmembrane</keyword>
<dbReference type="OrthoDB" id="5148600at2"/>
<evidence type="ECO:0000256" key="7">
    <source>
        <dbReference type="ARBA" id="ARBA00035120"/>
    </source>
</evidence>
<accession>A0A2Z3S8M8</accession>
<dbReference type="EMBL" id="CP023994">
    <property type="protein sequence ID" value="AWR22222.1"/>
    <property type="molecule type" value="Genomic_DNA"/>
</dbReference>
<dbReference type="PANTHER" id="PTHR28259">
    <property type="entry name" value="FLUORIDE EXPORT PROTEIN 1-RELATED"/>
    <property type="match status" value="1"/>
</dbReference>
<dbReference type="GO" id="GO:0005886">
    <property type="term" value="C:plasma membrane"/>
    <property type="evidence" value="ECO:0007669"/>
    <property type="project" value="UniProtKB-SubCell"/>
</dbReference>
<evidence type="ECO:0000256" key="3">
    <source>
        <dbReference type="ARBA" id="ARBA00022692"/>
    </source>
</evidence>
<comment type="function">
    <text evidence="9 10">Fluoride-specific ion channel. Important for reducing fluoride concentration in the cell, thus reducing its toxicity.</text>
</comment>
<feature type="transmembrane region" description="Helical" evidence="10">
    <location>
        <begin position="97"/>
        <end position="120"/>
    </location>
</feature>
<proteinExistence type="inferred from homology"/>
<evidence type="ECO:0000256" key="1">
    <source>
        <dbReference type="ARBA" id="ARBA00004651"/>
    </source>
</evidence>
<evidence type="ECO:0000256" key="4">
    <source>
        <dbReference type="ARBA" id="ARBA00022989"/>
    </source>
</evidence>
<organism evidence="11 12">
    <name type="scientific">Aurantimicrobium photophilum</name>
    <dbReference type="NCBI Taxonomy" id="1987356"/>
    <lineage>
        <taxon>Bacteria</taxon>
        <taxon>Bacillati</taxon>
        <taxon>Actinomycetota</taxon>
        <taxon>Actinomycetes</taxon>
        <taxon>Micrococcales</taxon>
        <taxon>Microbacteriaceae</taxon>
        <taxon>Aurantimicrobium</taxon>
    </lineage>
</organism>
<keyword evidence="10" id="KW-0813">Transport</keyword>
<feature type="binding site" evidence="10">
    <location>
        <position position="75"/>
    </location>
    <ligand>
        <name>Na(+)</name>
        <dbReference type="ChEBI" id="CHEBI:29101"/>
        <note>structural</note>
    </ligand>
</feature>
<dbReference type="RefSeq" id="WP_110234673.1">
    <property type="nucleotide sequence ID" value="NZ_CP023994.1"/>
</dbReference>
<evidence type="ECO:0000256" key="2">
    <source>
        <dbReference type="ARBA" id="ARBA00022475"/>
    </source>
</evidence>
<reference evidence="11 12" key="1">
    <citation type="submission" date="2017-10" db="EMBL/GenBank/DDBJ databases">
        <title>Genome of an Actinobacterium that displays light-enhanced growth.</title>
        <authorList>
            <person name="Maresca J.A."/>
            <person name="Hempel P."/>
            <person name="Shevchenko O."/>
            <person name="Miller K.J."/>
            <person name="Hahn M.W."/>
        </authorList>
    </citation>
    <scope>NUCLEOTIDE SEQUENCE [LARGE SCALE GENOMIC DNA]</scope>
    <source>
        <strain evidence="11 12">MWH-Mo1</strain>
    </source>
</reference>
<evidence type="ECO:0000313" key="12">
    <source>
        <dbReference type="Proteomes" id="UP000246894"/>
    </source>
</evidence>
<dbReference type="InterPro" id="IPR003691">
    <property type="entry name" value="FluC"/>
</dbReference>
<comment type="subcellular location">
    <subcellularLocation>
        <location evidence="1 10">Cell membrane</location>
        <topology evidence="1 10">Multi-pass membrane protein</topology>
    </subcellularLocation>
</comment>
<keyword evidence="12" id="KW-1185">Reference proteome</keyword>
<keyword evidence="4 10" id="KW-1133">Transmembrane helix</keyword>
<keyword evidence="2 10" id="KW-1003">Cell membrane</keyword>
<keyword evidence="6 10" id="KW-0407">Ion channel</keyword>
<keyword evidence="5 10" id="KW-0472">Membrane</keyword>
<dbReference type="GO" id="GO:0062054">
    <property type="term" value="F:fluoride channel activity"/>
    <property type="evidence" value="ECO:0007669"/>
    <property type="project" value="UniProtKB-UniRule"/>
</dbReference>
<dbReference type="HAMAP" id="MF_00454">
    <property type="entry name" value="FluC"/>
    <property type="match status" value="1"/>
</dbReference>
<dbReference type="KEGG" id="aum:AURMO_01639"/>
<evidence type="ECO:0000256" key="5">
    <source>
        <dbReference type="ARBA" id="ARBA00023136"/>
    </source>
</evidence>
<sequence length="126" mass="12615">MNFLSLILAIIAGGVGAGLRYSATVFAPAKKDGFPFAIFVVNAVGSLLVGLFTALLANALVTPEVAFVLVAGFCGGLTTMSTFAVDSIERLRAGHWMVAGLNIVGSTAVGLLAVGAGYLLGGGPLS</sequence>
<keyword evidence="10" id="KW-0479">Metal-binding</keyword>
<keyword evidence="10" id="KW-0915">Sodium</keyword>
<name>A0A2Z3S8M8_9MICO</name>
<evidence type="ECO:0000256" key="8">
    <source>
        <dbReference type="ARBA" id="ARBA00035585"/>
    </source>
</evidence>
<evidence type="ECO:0000256" key="10">
    <source>
        <dbReference type="HAMAP-Rule" id="MF_00454"/>
    </source>
</evidence>
<dbReference type="GO" id="GO:0046872">
    <property type="term" value="F:metal ion binding"/>
    <property type="evidence" value="ECO:0007669"/>
    <property type="project" value="UniProtKB-KW"/>
</dbReference>
<dbReference type="AlphaFoldDB" id="A0A2Z3S8M8"/>
<evidence type="ECO:0000256" key="6">
    <source>
        <dbReference type="ARBA" id="ARBA00023303"/>
    </source>
</evidence>